<keyword evidence="5" id="KW-0378">Hydrolase</keyword>
<keyword evidence="2" id="KW-1003">Cell membrane</keyword>
<dbReference type="NCBIfam" id="TIGR04178">
    <property type="entry name" value="exo_archaeo"/>
    <property type="match status" value="1"/>
</dbReference>
<feature type="transmembrane region" description="Helical" evidence="8">
    <location>
        <begin position="335"/>
        <end position="360"/>
    </location>
</feature>
<accession>A0A286RGQ9</accession>
<protein>
    <submittedName>
        <fullName evidence="9">Eight transmembrane protein EpsH</fullName>
    </submittedName>
</protein>
<feature type="transmembrane region" description="Helical" evidence="8">
    <location>
        <begin position="117"/>
        <end position="138"/>
    </location>
</feature>
<evidence type="ECO:0000256" key="8">
    <source>
        <dbReference type="SAM" id="Phobius"/>
    </source>
</evidence>
<name>A0A286RGQ9_9BACT</name>
<dbReference type="GO" id="GO:0008233">
    <property type="term" value="F:peptidase activity"/>
    <property type="evidence" value="ECO:0007669"/>
    <property type="project" value="UniProtKB-KW"/>
</dbReference>
<gene>
    <name evidence="9" type="ORF">THTE_2520</name>
</gene>
<dbReference type="InterPro" id="IPR019127">
    <property type="entry name" value="Exosortase"/>
</dbReference>
<feature type="transmembrane region" description="Helical" evidence="8">
    <location>
        <begin position="372"/>
        <end position="392"/>
    </location>
</feature>
<feature type="transmembrane region" description="Helical" evidence="8">
    <location>
        <begin position="80"/>
        <end position="97"/>
    </location>
</feature>
<evidence type="ECO:0000313" key="9">
    <source>
        <dbReference type="EMBL" id="ASV75122.1"/>
    </source>
</evidence>
<dbReference type="RefSeq" id="WP_095415273.1">
    <property type="nucleotide sequence ID" value="NZ_CP018477.1"/>
</dbReference>
<evidence type="ECO:0000256" key="5">
    <source>
        <dbReference type="ARBA" id="ARBA00022801"/>
    </source>
</evidence>
<feature type="transmembrane region" description="Helical" evidence="8">
    <location>
        <begin position="12"/>
        <end position="31"/>
    </location>
</feature>
<organism evidence="9 10">
    <name type="scientific">Thermogutta terrifontis</name>
    <dbReference type="NCBI Taxonomy" id="1331910"/>
    <lineage>
        <taxon>Bacteria</taxon>
        <taxon>Pseudomonadati</taxon>
        <taxon>Planctomycetota</taxon>
        <taxon>Planctomycetia</taxon>
        <taxon>Pirellulales</taxon>
        <taxon>Thermoguttaceae</taxon>
        <taxon>Thermogutta</taxon>
    </lineage>
</organism>
<keyword evidence="10" id="KW-1185">Reference proteome</keyword>
<keyword evidence="4 8" id="KW-0812">Transmembrane</keyword>
<dbReference type="Pfam" id="PF09721">
    <property type="entry name" value="Exosortase_EpsH"/>
    <property type="match status" value="1"/>
</dbReference>
<evidence type="ECO:0000256" key="2">
    <source>
        <dbReference type="ARBA" id="ARBA00022475"/>
    </source>
</evidence>
<evidence type="ECO:0000256" key="6">
    <source>
        <dbReference type="ARBA" id="ARBA00022989"/>
    </source>
</evidence>
<evidence type="ECO:0000256" key="4">
    <source>
        <dbReference type="ARBA" id="ARBA00022692"/>
    </source>
</evidence>
<keyword evidence="3" id="KW-0645">Protease</keyword>
<feature type="transmembrane region" description="Helical" evidence="8">
    <location>
        <begin position="238"/>
        <end position="256"/>
    </location>
</feature>
<proteinExistence type="predicted"/>
<evidence type="ECO:0000256" key="7">
    <source>
        <dbReference type="ARBA" id="ARBA00023136"/>
    </source>
</evidence>
<dbReference type="OrthoDB" id="9797363at2"/>
<evidence type="ECO:0000313" key="10">
    <source>
        <dbReference type="Proteomes" id="UP000215086"/>
    </source>
</evidence>
<reference evidence="9 10" key="1">
    <citation type="journal article" name="Front. Microbiol.">
        <title>Sugar Metabolism of the First Thermophilic Planctomycete Thermogutta terrifontis: Comparative Genomic and Transcriptomic Approaches.</title>
        <authorList>
            <person name="Elcheninov A.G."/>
            <person name="Menzel P."/>
            <person name="Gudbergsdottir S.R."/>
            <person name="Slesarev A.I."/>
            <person name="Kadnikov V.V."/>
            <person name="Krogh A."/>
            <person name="Bonch-Osmolovskaya E.A."/>
            <person name="Peng X."/>
            <person name="Kublanov I.V."/>
        </authorList>
    </citation>
    <scope>NUCLEOTIDE SEQUENCE [LARGE SCALE GENOMIC DNA]</scope>
    <source>
        <strain evidence="9 10">R1</strain>
    </source>
</reference>
<feature type="transmembrane region" description="Helical" evidence="8">
    <location>
        <begin position="43"/>
        <end position="60"/>
    </location>
</feature>
<keyword evidence="7 8" id="KW-0472">Membrane</keyword>
<dbReference type="InterPro" id="IPR026392">
    <property type="entry name" value="Exo/Archaeosortase_dom"/>
</dbReference>
<evidence type="ECO:0000256" key="1">
    <source>
        <dbReference type="ARBA" id="ARBA00004651"/>
    </source>
</evidence>
<feature type="transmembrane region" description="Helical" evidence="8">
    <location>
        <begin position="189"/>
        <end position="209"/>
    </location>
</feature>
<feature type="transmembrane region" description="Helical" evidence="8">
    <location>
        <begin position="215"/>
        <end position="231"/>
    </location>
</feature>
<dbReference type="Proteomes" id="UP000215086">
    <property type="component" value="Chromosome"/>
</dbReference>
<comment type="subcellular location">
    <subcellularLocation>
        <location evidence="1">Cell membrane</location>
        <topology evidence="1">Multi-pass membrane protein</topology>
    </subcellularLocation>
</comment>
<dbReference type="GO" id="GO:0005886">
    <property type="term" value="C:plasma membrane"/>
    <property type="evidence" value="ECO:0007669"/>
    <property type="project" value="UniProtKB-SubCell"/>
</dbReference>
<sequence>MVEAASKTIESWRPWLLGILLAVVTWAYWNALSEAAISWRGEQYSHGVFMPLAAAALLWLRRLGGKADWRPRTRGELGRIIVAGSFVVIGGVTYLGGKVLGETAPPSDLARGIFSSGLMFLAAVFYSLGLILAVVFAAKTWLQVAAASATPQTFPASGDQRPSAVLTVSLREATSASPKDFPALEISEAWPGLLLLVTATGLRLAFTYFGLDVPAMATFALSCLGAVLAVMGTRAVKWCWPAALLLVFSFPLPFSVERALLVPLQGLAATAGTYLLQTMGLEAISEGAHFIKLGDLQLGVVEQCSGLRMATVFVALVVLYLLVAEIPRWQVPVLLLSAVPIALVVNIVRITLTGLLYVYAGREWGQRVFHDWAGFLMPFLAVLLLIALRALLDCLIVFEEETEIPLAQRSSRAVRQH</sequence>
<dbReference type="KEGG" id="ttf:THTE_2520"/>
<dbReference type="GO" id="GO:0006508">
    <property type="term" value="P:proteolysis"/>
    <property type="evidence" value="ECO:0007669"/>
    <property type="project" value="UniProtKB-KW"/>
</dbReference>
<dbReference type="EMBL" id="CP018477">
    <property type="protein sequence ID" value="ASV75122.1"/>
    <property type="molecule type" value="Genomic_DNA"/>
</dbReference>
<evidence type="ECO:0000256" key="3">
    <source>
        <dbReference type="ARBA" id="ARBA00022670"/>
    </source>
</evidence>
<keyword evidence="6 8" id="KW-1133">Transmembrane helix</keyword>
<feature type="transmembrane region" description="Helical" evidence="8">
    <location>
        <begin position="305"/>
        <end position="323"/>
    </location>
</feature>
<dbReference type="AlphaFoldDB" id="A0A286RGQ9"/>